<reference evidence="1 2" key="1">
    <citation type="submission" date="2020-09" db="EMBL/GenBank/DDBJ databases">
        <title>Isolation and identification of active actinomycetes.</title>
        <authorList>
            <person name="Li X."/>
        </authorList>
    </citation>
    <scope>NUCLEOTIDE SEQUENCE [LARGE SCALE GENOMIC DNA]</scope>
    <source>
        <strain evidence="1 2">NEAU-LLC</strain>
    </source>
</reference>
<proteinExistence type="predicted"/>
<dbReference type="Proteomes" id="UP000598426">
    <property type="component" value="Unassembled WGS sequence"/>
</dbReference>
<comment type="caution">
    <text evidence="1">The sequence shown here is derived from an EMBL/GenBank/DDBJ whole genome shotgun (WGS) entry which is preliminary data.</text>
</comment>
<keyword evidence="2" id="KW-1185">Reference proteome</keyword>
<dbReference type="RefSeq" id="WP_191172634.1">
    <property type="nucleotide sequence ID" value="NZ_JACXZS010000010.1"/>
</dbReference>
<accession>A0ABR8NQW4</accession>
<sequence length="54" mass="5984">MNARWQEVAFTIPVLTEFYVNYVGDDVTNVNASAANPVMLPVGPEPEYNWQPAG</sequence>
<protein>
    <submittedName>
        <fullName evidence="1">Uncharacterized protein</fullName>
    </submittedName>
</protein>
<dbReference type="EMBL" id="JACXZS010000010">
    <property type="protein sequence ID" value="MBD3943029.1"/>
    <property type="molecule type" value="Genomic_DNA"/>
</dbReference>
<organism evidence="1 2">
    <name type="scientific">Microbacterium helvum</name>
    <dbReference type="NCBI Taxonomy" id="2773713"/>
    <lineage>
        <taxon>Bacteria</taxon>
        <taxon>Bacillati</taxon>
        <taxon>Actinomycetota</taxon>
        <taxon>Actinomycetes</taxon>
        <taxon>Micrococcales</taxon>
        <taxon>Microbacteriaceae</taxon>
        <taxon>Microbacterium</taxon>
    </lineage>
</organism>
<name>A0ABR8NQW4_9MICO</name>
<evidence type="ECO:0000313" key="2">
    <source>
        <dbReference type="Proteomes" id="UP000598426"/>
    </source>
</evidence>
<gene>
    <name evidence="1" type="ORF">IF188_15140</name>
</gene>
<evidence type="ECO:0000313" key="1">
    <source>
        <dbReference type="EMBL" id="MBD3943029.1"/>
    </source>
</evidence>